<accession>A0A7W6PW65</accession>
<organism evidence="1 2">
    <name type="scientific">Sphingobium scionense</name>
    <dbReference type="NCBI Taxonomy" id="1404341"/>
    <lineage>
        <taxon>Bacteria</taxon>
        <taxon>Pseudomonadati</taxon>
        <taxon>Pseudomonadota</taxon>
        <taxon>Alphaproteobacteria</taxon>
        <taxon>Sphingomonadales</taxon>
        <taxon>Sphingomonadaceae</taxon>
        <taxon>Sphingobium</taxon>
    </lineage>
</organism>
<name>A0A7W6PW65_9SPHN</name>
<sequence>MASLFRHASEGWHLTSSVSVALEEKRDPSFRWDDGVVSELNA</sequence>
<evidence type="ECO:0000313" key="1">
    <source>
        <dbReference type="EMBL" id="MBB4147912.1"/>
    </source>
</evidence>
<dbReference type="AlphaFoldDB" id="A0A7W6PW65"/>
<reference evidence="1 2" key="1">
    <citation type="submission" date="2020-08" db="EMBL/GenBank/DDBJ databases">
        <title>Genomic Encyclopedia of Type Strains, Phase IV (KMG-IV): sequencing the most valuable type-strain genomes for metagenomic binning, comparative biology and taxonomic classification.</title>
        <authorList>
            <person name="Goeker M."/>
        </authorList>
    </citation>
    <scope>NUCLEOTIDE SEQUENCE [LARGE SCALE GENOMIC DNA]</scope>
    <source>
        <strain evidence="1 2">DSM 19371</strain>
    </source>
</reference>
<dbReference type="EMBL" id="JACIEU010000006">
    <property type="protein sequence ID" value="MBB4147912.1"/>
    <property type="molecule type" value="Genomic_DNA"/>
</dbReference>
<proteinExistence type="predicted"/>
<dbReference type="RefSeq" id="WP_281391426.1">
    <property type="nucleotide sequence ID" value="NZ_JACIEU010000006.1"/>
</dbReference>
<evidence type="ECO:0000313" key="2">
    <source>
        <dbReference type="Proteomes" id="UP000590524"/>
    </source>
</evidence>
<comment type="caution">
    <text evidence="1">The sequence shown here is derived from an EMBL/GenBank/DDBJ whole genome shotgun (WGS) entry which is preliminary data.</text>
</comment>
<protein>
    <submittedName>
        <fullName evidence="1">Uncharacterized protein</fullName>
    </submittedName>
</protein>
<keyword evidence="2" id="KW-1185">Reference proteome</keyword>
<dbReference type="Proteomes" id="UP000590524">
    <property type="component" value="Unassembled WGS sequence"/>
</dbReference>
<gene>
    <name evidence="1" type="ORF">GGQ90_001690</name>
</gene>